<proteinExistence type="predicted"/>
<evidence type="ECO:0000313" key="3">
    <source>
        <dbReference type="Proteomes" id="UP001432027"/>
    </source>
</evidence>
<feature type="signal peptide" evidence="1">
    <location>
        <begin position="1"/>
        <end position="20"/>
    </location>
</feature>
<name>A0AAV5T1U3_9BILA</name>
<organism evidence="2 3">
    <name type="scientific">Pristionchus entomophagus</name>
    <dbReference type="NCBI Taxonomy" id="358040"/>
    <lineage>
        <taxon>Eukaryota</taxon>
        <taxon>Metazoa</taxon>
        <taxon>Ecdysozoa</taxon>
        <taxon>Nematoda</taxon>
        <taxon>Chromadorea</taxon>
        <taxon>Rhabditida</taxon>
        <taxon>Rhabditina</taxon>
        <taxon>Diplogasteromorpha</taxon>
        <taxon>Diplogasteroidea</taxon>
        <taxon>Neodiplogasteridae</taxon>
        <taxon>Pristionchus</taxon>
    </lineage>
</organism>
<dbReference type="AlphaFoldDB" id="A0AAV5T1U3"/>
<comment type="caution">
    <text evidence="2">The sequence shown here is derived from an EMBL/GenBank/DDBJ whole genome shotgun (WGS) entry which is preliminary data.</text>
</comment>
<dbReference type="Proteomes" id="UP001432027">
    <property type="component" value="Unassembled WGS sequence"/>
</dbReference>
<feature type="chain" id="PRO_5043551598" evidence="1">
    <location>
        <begin position="21"/>
        <end position="283"/>
    </location>
</feature>
<feature type="non-terminal residue" evidence="2">
    <location>
        <position position="1"/>
    </location>
</feature>
<evidence type="ECO:0000256" key="1">
    <source>
        <dbReference type="SAM" id="SignalP"/>
    </source>
</evidence>
<reference evidence="2" key="1">
    <citation type="submission" date="2023-10" db="EMBL/GenBank/DDBJ databases">
        <title>Genome assembly of Pristionchus species.</title>
        <authorList>
            <person name="Yoshida K."/>
            <person name="Sommer R.J."/>
        </authorList>
    </citation>
    <scope>NUCLEOTIDE SEQUENCE</scope>
    <source>
        <strain evidence="2">RS0144</strain>
    </source>
</reference>
<keyword evidence="1" id="KW-0732">Signal</keyword>
<evidence type="ECO:0000313" key="2">
    <source>
        <dbReference type="EMBL" id="GMS88517.1"/>
    </source>
</evidence>
<accession>A0AAV5T1U3</accession>
<dbReference type="EMBL" id="BTSX01000003">
    <property type="protein sequence ID" value="GMS88517.1"/>
    <property type="molecule type" value="Genomic_DNA"/>
</dbReference>
<keyword evidence="3" id="KW-1185">Reference proteome</keyword>
<sequence length="283" mass="31408">LPFMPSLLHLFLLLPSLILSLPSPRPSGPPPPPLPDIDAHAVIEPFLRPFSHMYDMMQENHKAMSYAEKIEARRAESPLARSSGLFDLIDAEMKDVGLIPTTTTTTTPAAPTTTPSIIQKSLDLLFAPKEDENGETKPGLFASMLQMMGETAVKSFSSSDQEEFRVKRRVKRQFGHPVSPFDLFDSMLGFNDPVALTNPFTPNPLMSLFTTSKPLLSLPTAAPATPPPLGMPSLKIPSIADSAFRFQDPFYNPLMPNRRNKVWNALEEMDKANKKAMRNLNLH</sequence>
<gene>
    <name evidence="2" type="ORF">PENTCL1PPCAC_10692</name>
</gene>
<protein>
    <submittedName>
        <fullName evidence="2">Uncharacterized protein</fullName>
    </submittedName>
</protein>